<organism evidence="2 3">
    <name type="scientific">Trifolium medium</name>
    <dbReference type="NCBI Taxonomy" id="97028"/>
    <lineage>
        <taxon>Eukaryota</taxon>
        <taxon>Viridiplantae</taxon>
        <taxon>Streptophyta</taxon>
        <taxon>Embryophyta</taxon>
        <taxon>Tracheophyta</taxon>
        <taxon>Spermatophyta</taxon>
        <taxon>Magnoliopsida</taxon>
        <taxon>eudicotyledons</taxon>
        <taxon>Gunneridae</taxon>
        <taxon>Pentapetalae</taxon>
        <taxon>rosids</taxon>
        <taxon>fabids</taxon>
        <taxon>Fabales</taxon>
        <taxon>Fabaceae</taxon>
        <taxon>Papilionoideae</taxon>
        <taxon>50 kb inversion clade</taxon>
        <taxon>NPAAA clade</taxon>
        <taxon>Hologalegina</taxon>
        <taxon>IRL clade</taxon>
        <taxon>Trifolieae</taxon>
        <taxon>Trifolium</taxon>
    </lineage>
</organism>
<reference evidence="2 3" key="1">
    <citation type="journal article" date="2018" name="Front. Plant Sci.">
        <title>Red Clover (Trifolium pratense) and Zigzag Clover (T. medium) - A Picture of Genomic Similarities and Differences.</title>
        <authorList>
            <person name="Dluhosova J."/>
            <person name="Istvanek J."/>
            <person name="Nedelnik J."/>
            <person name="Repkova J."/>
        </authorList>
    </citation>
    <scope>NUCLEOTIDE SEQUENCE [LARGE SCALE GENOMIC DNA]</scope>
    <source>
        <strain evidence="3">cv. 10/8</strain>
        <tissue evidence="2">Leaf</tissue>
    </source>
</reference>
<protein>
    <submittedName>
        <fullName evidence="2">Uncharacterized protein</fullName>
    </submittedName>
</protein>
<accession>A0A392UDJ1</accession>
<feature type="compositionally biased region" description="Polar residues" evidence="1">
    <location>
        <begin position="41"/>
        <end position="51"/>
    </location>
</feature>
<keyword evidence="3" id="KW-1185">Reference proteome</keyword>
<evidence type="ECO:0000313" key="2">
    <source>
        <dbReference type="EMBL" id="MCI71591.1"/>
    </source>
</evidence>
<dbReference type="EMBL" id="LXQA010799252">
    <property type="protein sequence ID" value="MCI71591.1"/>
    <property type="molecule type" value="Genomic_DNA"/>
</dbReference>
<proteinExistence type="predicted"/>
<evidence type="ECO:0000256" key="1">
    <source>
        <dbReference type="SAM" id="MobiDB-lite"/>
    </source>
</evidence>
<evidence type="ECO:0000313" key="3">
    <source>
        <dbReference type="Proteomes" id="UP000265520"/>
    </source>
</evidence>
<comment type="caution">
    <text evidence="2">The sequence shown here is derived from an EMBL/GenBank/DDBJ whole genome shotgun (WGS) entry which is preliminary data.</text>
</comment>
<name>A0A392UDJ1_9FABA</name>
<dbReference type="AlphaFoldDB" id="A0A392UDJ1"/>
<dbReference type="Proteomes" id="UP000265520">
    <property type="component" value="Unassembled WGS sequence"/>
</dbReference>
<feature type="region of interest" description="Disordered" evidence="1">
    <location>
        <begin position="32"/>
        <end position="51"/>
    </location>
</feature>
<feature type="non-terminal residue" evidence="2">
    <location>
        <position position="51"/>
    </location>
</feature>
<sequence>MDSLQSIPAVKLTAGESQLFWAELKRSDTRTPSRTCSRTTVVGTSEDTLDD</sequence>